<sequence>MSVLQGTVLDFTAAAGGTAVLDDGRRVELAAGAQGELPGLARGQRVRLRVDERGIAVAAAPLTLPLP</sequence>
<proteinExistence type="predicted"/>
<dbReference type="OrthoDB" id="3830203at2"/>
<evidence type="ECO:0008006" key="3">
    <source>
        <dbReference type="Google" id="ProtNLM"/>
    </source>
</evidence>
<dbReference type="AlphaFoldDB" id="A0A4Q7NP35"/>
<evidence type="ECO:0000313" key="1">
    <source>
        <dbReference type="EMBL" id="RZS87019.1"/>
    </source>
</evidence>
<comment type="caution">
    <text evidence="1">The sequence shown here is derived from an EMBL/GenBank/DDBJ whole genome shotgun (WGS) entry which is preliminary data.</text>
</comment>
<dbReference type="RefSeq" id="WP_130493207.1">
    <property type="nucleotide sequence ID" value="NZ_SGXD01000003.1"/>
</dbReference>
<reference evidence="1 2" key="1">
    <citation type="submission" date="2019-02" db="EMBL/GenBank/DDBJ databases">
        <title>Genomic Encyclopedia of Type Strains, Phase IV (KMG-IV): sequencing the most valuable type-strain genomes for metagenomic binning, comparative biology and taxonomic classification.</title>
        <authorList>
            <person name="Goeker M."/>
        </authorList>
    </citation>
    <scope>NUCLEOTIDE SEQUENCE [LARGE SCALE GENOMIC DNA]</scope>
    <source>
        <strain evidence="1 2">DSM 45622</strain>
    </source>
</reference>
<organism evidence="1 2">
    <name type="scientific">Motilibacter rhizosphaerae</name>
    <dbReference type="NCBI Taxonomy" id="598652"/>
    <lineage>
        <taxon>Bacteria</taxon>
        <taxon>Bacillati</taxon>
        <taxon>Actinomycetota</taxon>
        <taxon>Actinomycetes</taxon>
        <taxon>Motilibacterales</taxon>
        <taxon>Motilibacteraceae</taxon>
        <taxon>Motilibacter</taxon>
    </lineage>
</organism>
<gene>
    <name evidence="1" type="ORF">EV189_2439</name>
</gene>
<dbReference type="Proteomes" id="UP000293638">
    <property type="component" value="Unassembled WGS sequence"/>
</dbReference>
<evidence type="ECO:0000313" key="2">
    <source>
        <dbReference type="Proteomes" id="UP000293638"/>
    </source>
</evidence>
<accession>A0A4Q7NP35</accession>
<keyword evidence="2" id="KW-1185">Reference proteome</keyword>
<protein>
    <recommendedName>
        <fullName evidence="3">Cold shock CspA family protein</fullName>
    </recommendedName>
</protein>
<dbReference type="EMBL" id="SGXD01000003">
    <property type="protein sequence ID" value="RZS87019.1"/>
    <property type="molecule type" value="Genomic_DNA"/>
</dbReference>
<name>A0A4Q7NP35_9ACTN</name>